<dbReference type="SUPFAM" id="SSF75632">
    <property type="entry name" value="Cullin homology domain"/>
    <property type="match status" value="1"/>
</dbReference>
<dbReference type="SUPFAM" id="SSF46785">
    <property type="entry name" value="Winged helix' DNA-binding domain"/>
    <property type="match status" value="1"/>
</dbReference>
<dbReference type="InterPro" id="IPR016158">
    <property type="entry name" value="Cullin_homology"/>
</dbReference>
<dbReference type="GO" id="GO:0031625">
    <property type="term" value="F:ubiquitin protein ligase binding"/>
    <property type="evidence" value="ECO:0007669"/>
    <property type="project" value="InterPro"/>
</dbReference>
<dbReference type="SMART" id="SM00182">
    <property type="entry name" value="CULLIN"/>
    <property type="match status" value="1"/>
</dbReference>
<dbReference type="GO" id="GO:0006511">
    <property type="term" value="P:ubiquitin-dependent protein catabolic process"/>
    <property type="evidence" value="ECO:0007669"/>
    <property type="project" value="InterPro"/>
</dbReference>
<dbReference type="PROSITE" id="PS50069">
    <property type="entry name" value="CULLIN_2"/>
    <property type="match status" value="1"/>
</dbReference>
<evidence type="ECO:0000256" key="4">
    <source>
        <dbReference type="ARBA" id="ARBA00022786"/>
    </source>
</evidence>
<evidence type="ECO:0000256" key="6">
    <source>
        <dbReference type="PROSITE-ProRule" id="PRU00330"/>
    </source>
</evidence>
<dbReference type="Pfam" id="PF25773">
    <property type="entry name" value="TPR_ANAPC2"/>
    <property type="match status" value="1"/>
</dbReference>
<reference evidence="9 10" key="1">
    <citation type="journal article" date="2008" name="Nature">
        <title>The genome of the choanoflagellate Monosiga brevicollis and the origin of metazoans.</title>
        <authorList>
            <consortium name="JGI Sequencing"/>
            <person name="King N."/>
            <person name="Westbrook M.J."/>
            <person name="Young S.L."/>
            <person name="Kuo A."/>
            <person name="Abedin M."/>
            <person name="Chapman J."/>
            <person name="Fairclough S."/>
            <person name="Hellsten U."/>
            <person name="Isogai Y."/>
            <person name="Letunic I."/>
            <person name="Marr M."/>
            <person name="Pincus D."/>
            <person name="Putnam N."/>
            <person name="Rokas A."/>
            <person name="Wright K.J."/>
            <person name="Zuzow R."/>
            <person name="Dirks W."/>
            <person name="Good M."/>
            <person name="Goodstein D."/>
            <person name="Lemons D."/>
            <person name="Li W."/>
            <person name="Lyons J.B."/>
            <person name="Morris A."/>
            <person name="Nichols S."/>
            <person name="Richter D.J."/>
            <person name="Salamov A."/>
            <person name="Bork P."/>
            <person name="Lim W.A."/>
            <person name="Manning G."/>
            <person name="Miller W.T."/>
            <person name="McGinnis W."/>
            <person name="Shapiro H."/>
            <person name="Tjian R."/>
            <person name="Grigoriev I.V."/>
            <person name="Rokhsar D."/>
        </authorList>
    </citation>
    <scope>NUCLEOTIDE SEQUENCE [LARGE SCALE GENOMIC DNA]</scope>
    <source>
        <strain evidence="10">MX1 / ATCC 50154</strain>
    </source>
</reference>
<keyword evidence="3" id="KW-0498">Mitosis</keyword>
<dbReference type="InterPro" id="IPR014786">
    <property type="entry name" value="ANAPC2_C"/>
</dbReference>
<dbReference type="InterPro" id="IPR036390">
    <property type="entry name" value="WH_DNA-bd_sf"/>
</dbReference>
<dbReference type="InterPro" id="IPR057975">
    <property type="entry name" value="TPR_ANAPC2"/>
</dbReference>
<gene>
    <name evidence="9" type="ORF">MONBRDRAFT_28655</name>
</gene>
<dbReference type="KEGG" id="mbr:MONBRDRAFT_28655"/>
<dbReference type="AlphaFoldDB" id="A9V8T1"/>
<dbReference type="Proteomes" id="UP000001357">
    <property type="component" value="Unassembled WGS sequence"/>
</dbReference>
<evidence type="ECO:0000256" key="7">
    <source>
        <dbReference type="SAM" id="MobiDB-lite"/>
    </source>
</evidence>
<evidence type="ECO:0000256" key="3">
    <source>
        <dbReference type="ARBA" id="ARBA00022776"/>
    </source>
</evidence>
<keyword evidence="4" id="KW-0833">Ubl conjugation pathway</keyword>
<dbReference type="EMBL" id="CH991569">
    <property type="protein sequence ID" value="EDQ86015.1"/>
    <property type="molecule type" value="Genomic_DNA"/>
</dbReference>
<dbReference type="InterPro" id="IPR036388">
    <property type="entry name" value="WH-like_DNA-bd_sf"/>
</dbReference>
<feature type="domain" description="Cullin family profile" evidence="8">
    <location>
        <begin position="433"/>
        <end position="675"/>
    </location>
</feature>
<organism evidence="9 10">
    <name type="scientific">Monosiga brevicollis</name>
    <name type="common">Choanoflagellate</name>
    <dbReference type="NCBI Taxonomy" id="81824"/>
    <lineage>
        <taxon>Eukaryota</taxon>
        <taxon>Choanoflagellata</taxon>
        <taxon>Craspedida</taxon>
        <taxon>Salpingoecidae</taxon>
        <taxon>Monosiga</taxon>
    </lineage>
</organism>
<dbReference type="Gene3D" id="1.10.10.10">
    <property type="entry name" value="Winged helix-like DNA-binding domain superfamily/Winged helix DNA-binding domain"/>
    <property type="match status" value="1"/>
</dbReference>
<dbReference type="GO" id="GO:0005680">
    <property type="term" value="C:anaphase-promoting complex"/>
    <property type="evidence" value="ECO:0000318"/>
    <property type="project" value="GO_Central"/>
</dbReference>
<feature type="region of interest" description="Disordered" evidence="7">
    <location>
        <begin position="160"/>
        <end position="194"/>
    </location>
</feature>
<dbReference type="InterPro" id="IPR044554">
    <property type="entry name" value="ANAPC2"/>
</dbReference>
<evidence type="ECO:0000256" key="5">
    <source>
        <dbReference type="ARBA" id="ARBA00023306"/>
    </source>
</evidence>
<dbReference type="Gene3D" id="1.20.1310.10">
    <property type="entry name" value="Cullin Repeats"/>
    <property type="match status" value="1"/>
</dbReference>
<evidence type="ECO:0000313" key="9">
    <source>
        <dbReference type="EMBL" id="EDQ86015.1"/>
    </source>
</evidence>
<dbReference type="OMA" id="AAKWQES"/>
<dbReference type="GO" id="GO:0051301">
    <property type="term" value="P:cell division"/>
    <property type="evidence" value="ECO:0007669"/>
    <property type="project" value="UniProtKB-KW"/>
</dbReference>
<dbReference type="eggNOG" id="KOG2165">
    <property type="taxonomic scope" value="Eukaryota"/>
</dbReference>
<dbReference type="RefSeq" id="XP_001749209.1">
    <property type="nucleotide sequence ID" value="XM_001749157.1"/>
</dbReference>
<keyword evidence="10" id="KW-1185">Reference proteome</keyword>
<evidence type="ECO:0000256" key="2">
    <source>
        <dbReference type="ARBA" id="ARBA00022618"/>
    </source>
</evidence>
<dbReference type="Pfam" id="PF08672">
    <property type="entry name" value="ANAPC2"/>
    <property type="match status" value="1"/>
</dbReference>
<evidence type="ECO:0000259" key="8">
    <source>
        <dbReference type="PROSITE" id="PS50069"/>
    </source>
</evidence>
<dbReference type="InterPro" id="IPR036317">
    <property type="entry name" value="Cullin_homology_sf"/>
</dbReference>
<dbReference type="GeneID" id="5894377"/>
<name>A9V8T1_MONBE</name>
<accession>A9V8T1</accession>
<dbReference type="GO" id="GO:0007091">
    <property type="term" value="P:metaphase/anaphase transition of mitotic cell cycle"/>
    <property type="evidence" value="ECO:0000318"/>
    <property type="project" value="GO_Central"/>
</dbReference>
<feature type="compositionally biased region" description="Acidic residues" evidence="7">
    <location>
        <begin position="164"/>
        <end position="180"/>
    </location>
</feature>
<feature type="region of interest" description="Disordered" evidence="7">
    <location>
        <begin position="476"/>
        <end position="504"/>
    </location>
</feature>
<dbReference type="GO" id="GO:0070979">
    <property type="term" value="P:protein K11-linked ubiquitination"/>
    <property type="evidence" value="ECO:0000318"/>
    <property type="project" value="GO_Central"/>
</dbReference>
<comment type="similarity">
    <text evidence="6">Belongs to the cullin family.</text>
</comment>
<proteinExistence type="inferred from homology"/>
<evidence type="ECO:0000256" key="1">
    <source>
        <dbReference type="ARBA" id="ARBA00016068"/>
    </source>
</evidence>
<dbReference type="InterPro" id="IPR059120">
    <property type="entry name" value="Cullin-like_AB"/>
</dbReference>
<protein>
    <recommendedName>
        <fullName evidence="1">Anaphase-promoting complex subunit 2</fullName>
    </recommendedName>
</protein>
<dbReference type="Pfam" id="PF26557">
    <property type="entry name" value="Cullin_AB"/>
    <property type="match status" value="1"/>
</dbReference>
<dbReference type="FunCoup" id="A9V8T1">
    <property type="interactions" value="1242"/>
</dbReference>
<keyword evidence="5" id="KW-0131">Cell cycle</keyword>
<dbReference type="PANTHER" id="PTHR45957">
    <property type="entry name" value="ANAPHASE-PROMOTING COMPLEX SUBUNIT 2"/>
    <property type="match status" value="1"/>
</dbReference>
<dbReference type="STRING" id="81824.A9V8T1"/>
<sequence>MAAGWQEVAQALTAAVTPVSSNEDATVIETWALKLAQLLDPWPATQMIHVIRLIAYKMQMALLHHATAVQIQNLLHADPTNVAAALPPFDAFLQQLHAWHTFAQSLAGALTNLDTRHQLQSALMQALETTLDTVTLQRKHDLLTRLYAHDLAQCLSALAPSSCSDDDDDDDDEEDDDGDSRDDGPPRLSGADDTARRASLTAALQSHLYTALPVATRRQTALPALHTALSSVVATRIARFKGDFETNVLANVDKLIKGLVPYFETTLDCSLDVRSIQRHVYHVLGRQRIAELFDIIVDYPDSIPAIRNLRTCLEQCDLRDALVHQLSAAIQKRLLHVGAQTADIISQYISTVHVLNFLDASGGILNRVGPLIRDYLQKRTDTVKNVIEAITDENTAEPDALRDEQTVVQWLPEPWDGVSPMSKLDQVQQLMNDPIQLLISIYGDPETLLSQYRNVLAKRLLESRSFATTESVQNGSTHAHHACHSTQPPDPTTHARARPRAPARARVDSETRLLETLKVRFGEDALVNCDILIKDVNESRRVHQSFSQQPVPETPAAPLSKDQVNVLVLSRLYWPGLQTSTVNFRLPDGLEQYLEEYKTSYSRLKAGRHLELRPNEGTVELQLEAGGKQLDLVVSPLAACIINLFEQQPEWSLQALAKKLECTGPVVRSKLAYWVGLGLVRETQPDKFLLDEDHFAHHHASSITQRFDMLIRNLGLVLDLWLLIGARAAGGDGHHETHEEAAAVGDGADDPLESPQAIVVLRFVEGMLRNAASLPLERIHVMLSMFMQGDQAFNGDVKVRG</sequence>
<dbReference type="PANTHER" id="PTHR45957:SF1">
    <property type="entry name" value="ANAPHASE-PROMOTING COMPLEX SUBUNIT 2"/>
    <property type="match status" value="1"/>
</dbReference>
<evidence type="ECO:0000313" key="10">
    <source>
        <dbReference type="Proteomes" id="UP000001357"/>
    </source>
</evidence>
<dbReference type="Gene3D" id="3.30.230.130">
    <property type="entry name" value="Cullin, Chain C, Domain 2"/>
    <property type="match status" value="1"/>
</dbReference>
<keyword evidence="2" id="KW-0132">Cell division</keyword>
<dbReference type="InParanoid" id="A9V8T1"/>